<keyword evidence="2" id="KW-1185">Reference proteome</keyword>
<dbReference type="InterPro" id="IPR027417">
    <property type="entry name" value="P-loop_NTPase"/>
</dbReference>
<dbReference type="Gene3D" id="3.40.50.300">
    <property type="entry name" value="P-loop containing nucleotide triphosphate hydrolases"/>
    <property type="match status" value="1"/>
</dbReference>
<name>A0ABQ6CFD2_9HYPH</name>
<evidence type="ECO:0000313" key="2">
    <source>
        <dbReference type="Proteomes" id="UP001156882"/>
    </source>
</evidence>
<dbReference type="EMBL" id="BSPC01000015">
    <property type="protein sequence ID" value="GLS18976.1"/>
    <property type="molecule type" value="Genomic_DNA"/>
</dbReference>
<comment type="caution">
    <text evidence="1">The sequence shown here is derived from an EMBL/GenBank/DDBJ whole genome shotgun (WGS) entry which is preliminary data.</text>
</comment>
<reference evidence="2" key="1">
    <citation type="journal article" date="2019" name="Int. J. Syst. Evol. Microbiol.">
        <title>The Global Catalogue of Microorganisms (GCM) 10K type strain sequencing project: providing services to taxonomists for standard genome sequencing and annotation.</title>
        <authorList>
            <consortium name="The Broad Institute Genomics Platform"/>
            <consortium name="The Broad Institute Genome Sequencing Center for Infectious Disease"/>
            <person name="Wu L."/>
            <person name="Ma J."/>
        </authorList>
    </citation>
    <scope>NUCLEOTIDE SEQUENCE [LARGE SCALE GENOMIC DNA]</scope>
    <source>
        <strain evidence="2">NBRC 101365</strain>
    </source>
</reference>
<organism evidence="1 2">
    <name type="scientific">Labrys miyagiensis</name>
    <dbReference type="NCBI Taxonomy" id="346912"/>
    <lineage>
        <taxon>Bacteria</taxon>
        <taxon>Pseudomonadati</taxon>
        <taxon>Pseudomonadota</taxon>
        <taxon>Alphaproteobacteria</taxon>
        <taxon>Hyphomicrobiales</taxon>
        <taxon>Xanthobacteraceae</taxon>
        <taxon>Labrys</taxon>
    </lineage>
</organism>
<accession>A0ABQ6CFD2</accession>
<gene>
    <name evidence="1" type="ORF">GCM10007874_19930</name>
</gene>
<proteinExistence type="predicted"/>
<dbReference type="SUPFAM" id="SSF52540">
    <property type="entry name" value="P-loop containing nucleoside triphosphate hydrolases"/>
    <property type="match status" value="1"/>
</dbReference>
<protein>
    <recommendedName>
        <fullName evidence="3">Sulfotransferase family protein</fullName>
    </recommendedName>
</protein>
<dbReference type="Proteomes" id="UP001156882">
    <property type="component" value="Unassembled WGS sequence"/>
</dbReference>
<evidence type="ECO:0000313" key="1">
    <source>
        <dbReference type="EMBL" id="GLS18976.1"/>
    </source>
</evidence>
<evidence type="ECO:0008006" key="3">
    <source>
        <dbReference type="Google" id="ProtNLM"/>
    </source>
</evidence>
<sequence length="256" mass="30172">MNDNQVVFFFPHILKCAGISVRNFLIDALPPEQAALIYSEKERDPWLKPLERVPQSQREAMRILYGHRLPRSAIEGFQGHPIWEVGLLRDPTSWCVSMYNFLQTAAERHRVKGWSFEKWYGTIKRNRISRFYLKNYYRLSSTKLRFMSERNRFDFMSEHFDKFWFVGDYRNCDNVVARIAEELGVSFEKLPHIHAAPENSVRVQDLSDALRARIREENALDQALYDAWAKRLWDGKPNLDAGSDLPSRWTWANIAS</sequence>